<keyword evidence="3 7" id="KW-0812">Transmembrane</keyword>
<dbReference type="Pfam" id="PF02460">
    <property type="entry name" value="Patched"/>
    <property type="match status" value="1"/>
</dbReference>
<comment type="similarity">
    <text evidence="2">Belongs to the patched family.</text>
</comment>
<feature type="transmembrane region" description="Helical" evidence="7">
    <location>
        <begin position="263"/>
        <end position="281"/>
    </location>
</feature>
<sequence>MRYCGQVIDDRLKKWFGIFGKFVGNNPGYFVIIPPLVCCIFLPALRDLKEETDIELLFSPIGGRGQTERRLIQERFILENPMFFFDPSRRTWGTRVGTIIVTPKPGVDTLLTKKTWEELRQADAYIRENVTITHDGAELKYQQLCARFFLVCLENAILDLADDVETNDLTFPAYIQPGTNKTIFLLGSFGSAKLDENGFVKDVPAIKLAYFLSIITPEDEMKAKMWEQEFMRKMATLRLETMDVTYFAYQTMVDEMQKNTNSVVPFMGVAAIIILGFCAGTSMMGDCVRSKPFLALQGVLSAMMATGAAFGLCSYAGVLFAGMNMAAPFLMLGIGMDDTFVVLSAWRRTSIKDSVPERLSQAYADAAVSITITSLTDMLSYFIGAVSPFRAVQAFCIYSGASVALTYIFHITFFGGCLAFAGRLEAANKHAITYRKVLPVSESGNKSRMYQIFCSGGISEKNPDDPVDNKDHVVMTWFRDSFAPLLTKTAVKIAVVLVFIGYIGVGIYGITQIDEGLQRKHMVQETSYAYEFYETEDKYFRDYPYQVQMVITEPLDYSDPLVQKEVLSWIENAQKTQFISEDLSIFWLRDFLRYNATGAVLTDISDPTNFITELRSFLYKLENLPMKYFLDVVFGQGNDSNIIVASRALVQAADLNNYNDDAVLMTDLRKVCDAVPFDSVPFMEYFVFFDQVTLPF</sequence>
<organism evidence="9">
    <name type="scientific">Notodromas monacha</name>
    <dbReference type="NCBI Taxonomy" id="399045"/>
    <lineage>
        <taxon>Eukaryota</taxon>
        <taxon>Metazoa</taxon>
        <taxon>Ecdysozoa</taxon>
        <taxon>Arthropoda</taxon>
        <taxon>Crustacea</taxon>
        <taxon>Oligostraca</taxon>
        <taxon>Ostracoda</taxon>
        <taxon>Podocopa</taxon>
        <taxon>Podocopida</taxon>
        <taxon>Cypridocopina</taxon>
        <taxon>Cypridoidea</taxon>
        <taxon>Cyprididae</taxon>
        <taxon>Notodromas</taxon>
    </lineage>
</organism>
<dbReference type="InterPro" id="IPR051697">
    <property type="entry name" value="Patched_domain-protein"/>
</dbReference>
<feature type="transmembrane region" description="Helical" evidence="7">
    <location>
        <begin position="293"/>
        <end position="320"/>
    </location>
</feature>
<evidence type="ECO:0000313" key="9">
    <source>
        <dbReference type="EMBL" id="CAD7282315.1"/>
    </source>
</evidence>
<accession>A0A7R9BVD2</accession>
<name>A0A7R9BVD2_9CRUS</name>
<reference evidence="9" key="1">
    <citation type="submission" date="2020-11" db="EMBL/GenBank/DDBJ databases">
        <authorList>
            <person name="Tran Van P."/>
        </authorList>
    </citation>
    <scope>NUCLEOTIDE SEQUENCE</scope>
</reference>
<evidence type="ECO:0000256" key="5">
    <source>
        <dbReference type="ARBA" id="ARBA00023136"/>
    </source>
</evidence>
<evidence type="ECO:0000259" key="8">
    <source>
        <dbReference type="PROSITE" id="PS50156"/>
    </source>
</evidence>
<dbReference type="InterPro" id="IPR003392">
    <property type="entry name" value="PTHD_SSD"/>
</dbReference>
<feature type="transmembrane region" description="Helical" evidence="7">
    <location>
        <begin position="489"/>
        <end position="510"/>
    </location>
</feature>
<evidence type="ECO:0000256" key="7">
    <source>
        <dbReference type="SAM" id="Phobius"/>
    </source>
</evidence>
<comment type="subcellular location">
    <subcellularLocation>
        <location evidence="1">Membrane</location>
        <topology evidence="1">Multi-pass membrane protein</topology>
    </subcellularLocation>
</comment>
<protein>
    <recommendedName>
        <fullName evidence="8">SSD domain-containing protein</fullName>
    </recommendedName>
</protein>
<evidence type="ECO:0000313" key="10">
    <source>
        <dbReference type="Proteomes" id="UP000678499"/>
    </source>
</evidence>
<feature type="domain" description="SSD" evidence="8">
    <location>
        <begin position="261"/>
        <end position="420"/>
    </location>
</feature>
<dbReference type="Proteomes" id="UP000678499">
    <property type="component" value="Unassembled WGS sequence"/>
</dbReference>
<keyword evidence="10" id="KW-1185">Reference proteome</keyword>
<dbReference type="SUPFAM" id="SSF82866">
    <property type="entry name" value="Multidrug efflux transporter AcrB transmembrane domain"/>
    <property type="match status" value="1"/>
</dbReference>
<proteinExistence type="inferred from homology"/>
<evidence type="ECO:0000256" key="4">
    <source>
        <dbReference type="ARBA" id="ARBA00022989"/>
    </source>
</evidence>
<dbReference type="AlphaFoldDB" id="A0A7R9BVD2"/>
<evidence type="ECO:0000256" key="2">
    <source>
        <dbReference type="ARBA" id="ARBA00005585"/>
    </source>
</evidence>
<keyword evidence="4 7" id="KW-1133">Transmembrane helix</keyword>
<dbReference type="GO" id="GO:0016020">
    <property type="term" value="C:membrane"/>
    <property type="evidence" value="ECO:0007669"/>
    <property type="project" value="UniProtKB-SubCell"/>
</dbReference>
<keyword evidence="5 7" id="KW-0472">Membrane</keyword>
<evidence type="ECO:0000256" key="6">
    <source>
        <dbReference type="ARBA" id="ARBA00023180"/>
    </source>
</evidence>
<dbReference type="PANTHER" id="PTHR10796:SF92">
    <property type="entry name" value="PATCHED-RELATED, ISOFORM A"/>
    <property type="match status" value="1"/>
</dbReference>
<dbReference type="EMBL" id="OA885744">
    <property type="protein sequence ID" value="CAD7282315.1"/>
    <property type="molecule type" value="Genomic_DNA"/>
</dbReference>
<keyword evidence="6" id="KW-0325">Glycoprotein</keyword>
<evidence type="ECO:0000256" key="3">
    <source>
        <dbReference type="ARBA" id="ARBA00022692"/>
    </source>
</evidence>
<evidence type="ECO:0000256" key="1">
    <source>
        <dbReference type="ARBA" id="ARBA00004141"/>
    </source>
</evidence>
<dbReference type="PANTHER" id="PTHR10796">
    <property type="entry name" value="PATCHED-RELATED"/>
    <property type="match status" value="1"/>
</dbReference>
<feature type="transmembrane region" description="Helical" evidence="7">
    <location>
        <begin position="397"/>
        <end position="421"/>
    </location>
</feature>
<feature type="transmembrane region" description="Helical" evidence="7">
    <location>
        <begin position="366"/>
        <end position="385"/>
    </location>
</feature>
<dbReference type="PROSITE" id="PS50156">
    <property type="entry name" value="SSD"/>
    <property type="match status" value="1"/>
</dbReference>
<dbReference type="Gene3D" id="1.20.1640.10">
    <property type="entry name" value="Multidrug efflux transporter AcrB transmembrane domain"/>
    <property type="match status" value="1"/>
</dbReference>
<dbReference type="EMBL" id="CAJPEX010003707">
    <property type="protein sequence ID" value="CAG0922467.1"/>
    <property type="molecule type" value="Genomic_DNA"/>
</dbReference>
<dbReference type="InterPro" id="IPR000731">
    <property type="entry name" value="SSD"/>
</dbReference>
<feature type="non-terminal residue" evidence="9">
    <location>
        <position position="696"/>
    </location>
</feature>
<gene>
    <name evidence="9" type="ORF">NMOB1V02_LOCUS9944</name>
</gene>
<dbReference type="OrthoDB" id="6505774at2759"/>